<dbReference type="OrthoDB" id="5598695at2759"/>
<organism evidence="3">
    <name type="scientific">Cyberlindnera fabianii</name>
    <name type="common">Yeast</name>
    <name type="synonym">Hansenula fabianii</name>
    <dbReference type="NCBI Taxonomy" id="36022"/>
    <lineage>
        <taxon>Eukaryota</taxon>
        <taxon>Fungi</taxon>
        <taxon>Dikarya</taxon>
        <taxon>Ascomycota</taxon>
        <taxon>Saccharomycotina</taxon>
        <taxon>Saccharomycetes</taxon>
        <taxon>Phaffomycetales</taxon>
        <taxon>Phaffomycetaceae</taxon>
        <taxon>Cyberlindnera</taxon>
    </lineage>
</organism>
<feature type="compositionally biased region" description="Basic and acidic residues" evidence="1">
    <location>
        <begin position="1"/>
        <end position="10"/>
    </location>
</feature>
<dbReference type="Gene3D" id="1.10.10.10">
    <property type="entry name" value="Winged helix-like DNA-binding domain superfamily/Winged helix DNA-binding domain"/>
    <property type="match status" value="1"/>
</dbReference>
<dbReference type="SUPFAM" id="SSF46689">
    <property type="entry name" value="Homeodomain-like"/>
    <property type="match status" value="1"/>
</dbReference>
<dbReference type="VEuPathDB" id="FungiDB:BON22_4297"/>
<dbReference type="FunFam" id="1.10.10.10:FF:000087">
    <property type="entry name" value="Transcriptional adapter 2"/>
    <property type="match status" value="1"/>
</dbReference>
<feature type="region of interest" description="Disordered" evidence="1">
    <location>
        <begin position="1"/>
        <end position="58"/>
    </location>
</feature>
<feature type="compositionally biased region" description="Polar residues" evidence="1">
    <location>
        <begin position="182"/>
        <end position="198"/>
    </location>
</feature>
<dbReference type="AlphaFoldDB" id="A0A061B900"/>
<protein>
    <submittedName>
        <fullName evidence="3">CYFA0S23e00584g1_1</fullName>
    </submittedName>
</protein>
<name>A0A061B900_CYBFA</name>
<dbReference type="PROSITE" id="PS50934">
    <property type="entry name" value="SWIRM"/>
    <property type="match status" value="1"/>
</dbReference>
<sequence length="340" mass="38736">MTPELPDTHPDFIGPLARKLSKSSIGKSEDQSIPSPPLSPYHGASSSSSSAIDSTPRQAADLLRDLQLRHSDQTLESEPIETIVTLNNDKNELKEFPLNNYERFPLVVNAWTAIGTKSFKKSQLSFLKQYTNRTRGHRVDKMLPQRKYAPRRMVKVLHENYNSDSDYSSQFEKVRTRRVARETSQVPTDMSDSSPVRNTASSTPTPRKRRPATPTVSHAHIDWESLPDYCPDLSTLPNNSRCLKVEWKGQPMSLAEDPLVGKLHPAEVTLASILRLPCNVYLDSKRRLFAEKVSRMKKDLPFRRTDAQKSCRIDVNKASRLFAAFEKIGWLEDHLFDKFM</sequence>
<evidence type="ECO:0000259" key="2">
    <source>
        <dbReference type="PROSITE" id="PS50934"/>
    </source>
</evidence>
<evidence type="ECO:0000313" key="3">
    <source>
        <dbReference type="EMBL" id="CDR46395.1"/>
    </source>
</evidence>
<reference evidence="3" key="1">
    <citation type="journal article" date="2014" name="Genome Announc.">
        <title>Genome sequence of the yeast Cyberlindnera fabianii (Hansenula fabianii).</title>
        <authorList>
            <person name="Freel K.C."/>
            <person name="Sarilar V."/>
            <person name="Neuveglise C."/>
            <person name="Devillers H."/>
            <person name="Friedrich A."/>
            <person name="Schacherer J."/>
        </authorList>
    </citation>
    <scope>NUCLEOTIDE SEQUENCE</scope>
    <source>
        <strain evidence="3">YJS4271</strain>
    </source>
</reference>
<dbReference type="InterPro" id="IPR009057">
    <property type="entry name" value="Homeodomain-like_sf"/>
</dbReference>
<evidence type="ECO:0000256" key="1">
    <source>
        <dbReference type="SAM" id="MobiDB-lite"/>
    </source>
</evidence>
<dbReference type="Pfam" id="PF04433">
    <property type="entry name" value="SWIRM"/>
    <property type="match status" value="1"/>
</dbReference>
<dbReference type="EMBL" id="LK052908">
    <property type="protein sequence ID" value="CDR46395.1"/>
    <property type="molecule type" value="Genomic_DNA"/>
</dbReference>
<feature type="domain" description="SWIRM" evidence="2">
    <location>
        <begin position="243"/>
        <end position="340"/>
    </location>
</feature>
<accession>A0A061B900</accession>
<dbReference type="InterPro" id="IPR036388">
    <property type="entry name" value="WH-like_DNA-bd_sf"/>
</dbReference>
<proteinExistence type="predicted"/>
<dbReference type="GO" id="GO:0010468">
    <property type="term" value="P:regulation of gene expression"/>
    <property type="evidence" value="ECO:0007669"/>
    <property type="project" value="UniProtKB-ARBA"/>
</dbReference>
<gene>
    <name evidence="3" type="ORF">CYFA0S_23e00584g</name>
</gene>
<feature type="region of interest" description="Disordered" evidence="1">
    <location>
        <begin position="168"/>
        <end position="216"/>
    </location>
</feature>
<dbReference type="InterPro" id="IPR007526">
    <property type="entry name" value="SWIRM"/>
</dbReference>
<dbReference type="PhylomeDB" id="A0A061B900"/>